<feature type="transmembrane region" description="Helical" evidence="2">
    <location>
        <begin position="168"/>
        <end position="186"/>
    </location>
</feature>
<reference evidence="3" key="1">
    <citation type="submission" date="2022-07" db="EMBL/GenBank/DDBJ databases">
        <title>Fungi with potential for degradation of polypropylene.</title>
        <authorList>
            <person name="Gostincar C."/>
        </authorList>
    </citation>
    <scope>NUCLEOTIDE SEQUENCE</scope>
    <source>
        <strain evidence="3">EXF-13308</strain>
    </source>
</reference>
<feature type="region of interest" description="Disordered" evidence="1">
    <location>
        <begin position="227"/>
        <end position="254"/>
    </location>
</feature>
<accession>A0AA38RT41</accession>
<feature type="compositionally biased region" description="Basic residues" evidence="1">
    <location>
        <begin position="239"/>
        <end position="254"/>
    </location>
</feature>
<name>A0AA38RT41_9PEZI</name>
<sequence>MAATDVRTIRDFKIDDIELRGWSGKWKGEFFTDMWELREDMELTGYRLDQNLATIKRINETERKYRRDRQEHKDTNDVMGGQSPLINACDMWEWEKLQGMRQYTFQLLERTTQAYVEAIQATGAQFANDQAISSRRITGWAAIFVPASLAAAILAIPSFAGASDSEKFWIFWVASVPLMIITWLWFMSGLKEWVNETREDFRKLDNFKQKEIYLREWAKMKFLKEEGSAGGTPAALARQRMRRHGKVKRHDADG</sequence>
<proteinExistence type="predicted"/>
<comment type="caution">
    <text evidence="3">The sequence shown here is derived from an EMBL/GenBank/DDBJ whole genome shotgun (WGS) entry which is preliminary data.</text>
</comment>
<keyword evidence="2" id="KW-0812">Transmembrane</keyword>
<organism evidence="3 4">
    <name type="scientific">Pleurostoma richardsiae</name>
    <dbReference type="NCBI Taxonomy" id="41990"/>
    <lineage>
        <taxon>Eukaryota</taxon>
        <taxon>Fungi</taxon>
        <taxon>Dikarya</taxon>
        <taxon>Ascomycota</taxon>
        <taxon>Pezizomycotina</taxon>
        <taxon>Sordariomycetes</taxon>
        <taxon>Sordariomycetidae</taxon>
        <taxon>Calosphaeriales</taxon>
        <taxon>Pleurostomataceae</taxon>
        <taxon>Pleurostoma</taxon>
    </lineage>
</organism>
<dbReference type="Proteomes" id="UP001174694">
    <property type="component" value="Unassembled WGS sequence"/>
</dbReference>
<keyword evidence="4" id="KW-1185">Reference proteome</keyword>
<evidence type="ECO:0000313" key="4">
    <source>
        <dbReference type="Proteomes" id="UP001174694"/>
    </source>
</evidence>
<evidence type="ECO:0000313" key="3">
    <source>
        <dbReference type="EMBL" id="KAJ9156182.1"/>
    </source>
</evidence>
<feature type="transmembrane region" description="Helical" evidence="2">
    <location>
        <begin position="140"/>
        <end position="162"/>
    </location>
</feature>
<evidence type="ECO:0000256" key="1">
    <source>
        <dbReference type="SAM" id="MobiDB-lite"/>
    </source>
</evidence>
<keyword evidence="2" id="KW-0472">Membrane</keyword>
<protein>
    <submittedName>
        <fullName evidence="3">Uncharacterized protein</fullName>
    </submittedName>
</protein>
<evidence type="ECO:0000256" key="2">
    <source>
        <dbReference type="SAM" id="Phobius"/>
    </source>
</evidence>
<keyword evidence="2" id="KW-1133">Transmembrane helix</keyword>
<dbReference type="AlphaFoldDB" id="A0AA38RT41"/>
<dbReference type="EMBL" id="JANBVO010000002">
    <property type="protein sequence ID" value="KAJ9156182.1"/>
    <property type="molecule type" value="Genomic_DNA"/>
</dbReference>
<gene>
    <name evidence="3" type="ORF">NKR23_g1062</name>
</gene>